<evidence type="ECO:0000313" key="1">
    <source>
        <dbReference type="EMBL" id="SBT01377.1"/>
    </source>
</evidence>
<gene>
    <name evidence="1" type="ORF">POVCU1_066480</name>
</gene>
<sequence length="84" mass="9642">MGVKTALGQKRGCLKLSVHTLGGSRMRVWGVRKRGKNHTIGEFLANYSWLIGKEKYDKVEEILKTDKLLYITCYTCNIKYGSWT</sequence>
<protein>
    <submittedName>
        <fullName evidence="1">Uncharacterized protein</fullName>
    </submittedName>
</protein>
<reference evidence="2" key="1">
    <citation type="submission" date="2016-05" db="EMBL/GenBank/DDBJ databases">
        <authorList>
            <person name="Naeem Raeece"/>
        </authorList>
    </citation>
    <scope>NUCLEOTIDE SEQUENCE [LARGE SCALE GENOMIC DNA]</scope>
</reference>
<accession>A0A1A8X802</accession>
<dbReference type="AlphaFoldDB" id="A0A1A8X802"/>
<name>A0A1A8X802_PLAOA</name>
<dbReference type="Proteomes" id="UP000078546">
    <property type="component" value="Unassembled WGS sequence"/>
</dbReference>
<dbReference type="EMBL" id="FLQV01002458">
    <property type="protein sequence ID" value="SBT01377.1"/>
    <property type="molecule type" value="Genomic_DNA"/>
</dbReference>
<proteinExistence type="predicted"/>
<organism evidence="1 2">
    <name type="scientific">Plasmodium ovale curtisi</name>
    <dbReference type="NCBI Taxonomy" id="864141"/>
    <lineage>
        <taxon>Eukaryota</taxon>
        <taxon>Sar</taxon>
        <taxon>Alveolata</taxon>
        <taxon>Apicomplexa</taxon>
        <taxon>Aconoidasida</taxon>
        <taxon>Haemosporida</taxon>
        <taxon>Plasmodiidae</taxon>
        <taxon>Plasmodium</taxon>
        <taxon>Plasmodium (Plasmodium)</taxon>
    </lineage>
</organism>
<evidence type="ECO:0000313" key="2">
    <source>
        <dbReference type="Proteomes" id="UP000078546"/>
    </source>
</evidence>